<evidence type="ECO:0000313" key="6">
    <source>
        <dbReference type="Proteomes" id="UP000228535"/>
    </source>
</evidence>
<dbReference type="OrthoDB" id="881297at2"/>
<evidence type="ECO:0000256" key="1">
    <source>
        <dbReference type="ARBA" id="ARBA00023125"/>
    </source>
</evidence>
<keyword evidence="1 2" id="KW-0238">DNA-binding</keyword>
<dbReference type="Gene3D" id="1.10.357.10">
    <property type="entry name" value="Tetracycline Repressor, domain 2"/>
    <property type="match status" value="1"/>
</dbReference>
<dbReference type="InterPro" id="IPR009057">
    <property type="entry name" value="Homeodomain-like_sf"/>
</dbReference>
<gene>
    <name evidence="5" type="ORF">CLV45_3531</name>
</gene>
<accession>A0A2M9B4K9</accession>
<dbReference type="PROSITE" id="PS50977">
    <property type="entry name" value="HTH_TETR_2"/>
    <property type="match status" value="1"/>
</dbReference>
<dbReference type="InterPro" id="IPR001647">
    <property type="entry name" value="HTH_TetR"/>
</dbReference>
<dbReference type="AlphaFoldDB" id="A0A2M9B4K9"/>
<dbReference type="InterPro" id="IPR050624">
    <property type="entry name" value="HTH-type_Tx_Regulator"/>
</dbReference>
<keyword evidence="6" id="KW-1185">Reference proteome</keyword>
<reference evidence="5 6" key="1">
    <citation type="submission" date="2017-11" db="EMBL/GenBank/DDBJ databases">
        <title>Genomic Encyclopedia of Archaeal and Bacterial Type Strains, Phase II (KMG-II): From Individual Species to Whole Genera.</title>
        <authorList>
            <person name="Goeker M."/>
        </authorList>
    </citation>
    <scope>NUCLEOTIDE SEQUENCE [LARGE SCALE GENOMIC DNA]</scope>
    <source>
        <strain evidence="5 6">DSM 11115</strain>
    </source>
</reference>
<dbReference type="Proteomes" id="UP000228535">
    <property type="component" value="Unassembled WGS sequence"/>
</dbReference>
<name>A0A2M9B4K9_9BACT</name>
<dbReference type="Pfam" id="PF00440">
    <property type="entry name" value="TetR_N"/>
    <property type="match status" value="1"/>
</dbReference>
<dbReference type="GO" id="GO:0003677">
    <property type="term" value="F:DNA binding"/>
    <property type="evidence" value="ECO:0007669"/>
    <property type="project" value="UniProtKB-UniRule"/>
</dbReference>
<dbReference type="RefSeq" id="WP_100337796.1">
    <property type="nucleotide sequence ID" value="NZ_PGFA01000003.1"/>
</dbReference>
<sequence>MNPTLRNTLLEEAIQLFQARGISDLSLEQIMQALDISPATFREMFRDKEDLVLQVTQHDIERQKREHAELYQRVDNAVARLLSLLEMGIRDLRKVKSPQYFSDLIQDFPQAWEMGQQHLAEYSMPQIHNLLNEAILHKSMRGDINIALVSKIIIEQLYMVLNEQIFPPSRYDVAEVFRSVYLYYIRGLCTEEGLKAASSYFARM</sequence>
<proteinExistence type="predicted"/>
<dbReference type="SUPFAM" id="SSF46689">
    <property type="entry name" value="Homeodomain-like"/>
    <property type="match status" value="1"/>
</dbReference>
<organism evidence="5 6">
    <name type="scientific">Hymenobacter chitinivorans DSM 11115</name>
    <dbReference type="NCBI Taxonomy" id="1121954"/>
    <lineage>
        <taxon>Bacteria</taxon>
        <taxon>Pseudomonadati</taxon>
        <taxon>Bacteroidota</taxon>
        <taxon>Cytophagia</taxon>
        <taxon>Cytophagales</taxon>
        <taxon>Hymenobacteraceae</taxon>
        <taxon>Hymenobacter</taxon>
    </lineage>
</organism>
<feature type="domain" description="HTH tetR-type" evidence="4">
    <location>
        <begin position="3"/>
        <end position="63"/>
    </location>
</feature>
<dbReference type="PANTHER" id="PTHR43479">
    <property type="entry name" value="ACREF/ENVCD OPERON REPRESSOR-RELATED"/>
    <property type="match status" value="1"/>
</dbReference>
<evidence type="ECO:0000313" key="5">
    <source>
        <dbReference type="EMBL" id="PJJ52874.1"/>
    </source>
</evidence>
<evidence type="ECO:0000256" key="3">
    <source>
        <dbReference type="SAM" id="Coils"/>
    </source>
</evidence>
<dbReference type="Gene3D" id="1.10.10.60">
    <property type="entry name" value="Homeodomain-like"/>
    <property type="match status" value="1"/>
</dbReference>
<dbReference type="EMBL" id="PGFA01000003">
    <property type="protein sequence ID" value="PJJ52874.1"/>
    <property type="molecule type" value="Genomic_DNA"/>
</dbReference>
<evidence type="ECO:0000256" key="2">
    <source>
        <dbReference type="PROSITE-ProRule" id="PRU00335"/>
    </source>
</evidence>
<keyword evidence="3" id="KW-0175">Coiled coil</keyword>
<evidence type="ECO:0000259" key="4">
    <source>
        <dbReference type="PROSITE" id="PS50977"/>
    </source>
</evidence>
<feature type="DNA-binding region" description="H-T-H motif" evidence="2">
    <location>
        <begin position="26"/>
        <end position="45"/>
    </location>
</feature>
<comment type="caution">
    <text evidence="5">The sequence shown here is derived from an EMBL/GenBank/DDBJ whole genome shotgun (WGS) entry which is preliminary data.</text>
</comment>
<protein>
    <submittedName>
        <fullName evidence="5">AcrR family transcriptional regulator</fullName>
    </submittedName>
</protein>
<dbReference type="PANTHER" id="PTHR43479:SF11">
    <property type="entry name" value="ACREF_ENVCD OPERON REPRESSOR-RELATED"/>
    <property type="match status" value="1"/>
</dbReference>
<feature type="coiled-coil region" evidence="3">
    <location>
        <begin position="53"/>
        <end position="80"/>
    </location>
</feature>